<dbReference type="OrthoDB" id="1491239at2"/>
<dbReference type="SUPFAM" id="SSF56935">
    <property type="entry name" value="Porins"/>
    <property type="match status" value="1"/>
</dbReference>
<reference evidence="1 2" key="1">
    <citation type="submission" date="2018-05" db="EMBL/GenBank/DDBJ databases">
        <title>Genomic Encyclopedia of Archaeal and Bacterial Type Strains, Phase II (KMG-II): from individual species to whole genera.</title>
        <authorList>
            <person name="Goeker M."/>
        </authorList>
    </citation>
    <scope>NUCLEOTIDE SEQUENCE [LARGE SCALE GENOMIC DNA]</scope>
    <source>
        <strain evidence="1 2">DSM 22214</strain>
    </source>
</reference>
<organism evidence="1 2">
    <name type="scientific">Arcicella aurantiaca</name>
    <dbReference type="NCBI Taxonomy" id="591202"/>
    <lineage>
        <taxon>Bacteria</taxon>
        <taxon>Pseudomonadati</taxon>
        <taxon>Bacteroidota</taxon>
        <taxon>Cytophagia</taxon>
        <taxon>Cytophagales</taxon>
        <taxon>Flectobacillaceae</taxon>
        <taxon>Arcicella</taxon>
    </lineage>
</organism>
<protein>
    <submittedName>
        <fullName evidence="1">Long-subunit fatty acid transport protein</fullName>
    </submittedName>
</protein>
<accession>A0A316EA76</accession>
<dbReference type="Proteomes" id="UP000245489">
    <property type="component" value="Unassembled WGS sequence"/>
</dbReference>
<name>A0A316EA76_9BACT</name>
<dbReference type="RefSeq" id="WP_109742379.1">
    <property type="nucleotide sequence ID" value="NZ_QGGO01000007.1"/>
</dbReference>
<proteinExistence type="predicted"/>
<evidence type="ECO:0000313" key="1">
    <source>
        <dbReference type="EMBL" id="PWK27302.1"/>
    </source>
</evidence>
<evidence type="ECO:0000313" key="2">
    <source>
        <dbReference type="Proteomes" id="UP000245489"/>
    </source>
</evidence>
<dbReference type="Gene3D" id="2.40.160.60">
    <property type="entry name" value="Outer membrane protein transport protein (OMPP1/FadL/TodX)"/>
    <property type="match status" value="1"/>
</dbReference>
<comment type="caution">
    <text evidence="1">The sequence shown here is derived from an EMBL/GenBank/DDBJ whole genome shotgun (WGS) entry which is preliminary data.</text>
</comment>
<gene>
    <name evidence="1" type="ORF">LV89_01615</name>
</gene>
<sequence>MSNNKKGHSLQTPTFRRLFSKSQQNVSNSFLSKVVFCILLATYSLLPIAKTHAQETNSPFSYWGVGEVYNGGTAINSMMGGLGVANSNGIYINTLNPALLARNRYTVFEMGANTEAKSMQNTRQRSNTYNGTVGPIMLALPASPRWTLSLGLTPYSTVDYKTFSSQKLSIVGTDSVTYTYNGNGGLNKAVIGNGVRITKEMYVGLEFSYLFGVINRDVITQNLSDSQNYQINLADRTNYSGTHFKLGWAWRPKLNKEYFLNIGATADFGQNLGAKSLKRFTISNATGLSLINADTLKQTDGKISLPATYRFGVSLEKPAKLLVSLDYSMTKWSGFQNLSGSSENLRDAHTIAFGAEYIPKFDALNGYFNHVMYRVGANYTTSPYAFNGKDVANDMSFSAGVSLPLRTISYINIAYVRGKRGVLATNGIEEVYNKIVVGFSLGDFYWFRKPKVD</sequence>
<keyword evidence="2" id="KW-1185">Reference proteome</keyword>
<dbReference type="AlphaFoldDB" id="A0A316EA76"/>
<dbReference type="EMBL" id="QGGO01000007">
    <property type="protein sequence ID" value="PWK27302.1"/>
    <property type="molecule type" value="Genomic_DNA"/>
</dbReference>